<protein>
    <submittedName>
        <fullName evidence="1">Predicted protein</fullName>
    </submittedName>
</protein>
<dbReference type="AlphaFoldDB" id="F2DW67"/>
<dbReference type="EMBL" id="AK368135">
    <property type="protein sequence ID" value="BAJ99338.1"/>
    <property type="molecule type" value="mRNA"/>
</dbReference>
<sequence>MPRESKAFASGLLARAGFGHASERRARRRRTEQGYGLFAEARCKIQSALPSRICSTIGKKDDMESLDNPVMVNCV</sequence>
<organism evidence="1">
    <name type="scientific">Hordeum vulgare subsp. vulgare</name>
    <name type="common">Domesticated barley</name>
    <dbReference type="NCBI Taxonomy" id="112509"/>
    <lineage>
        <taxon>Eukaryota</taxon>
        <taxon>Viridiplantae</taxon>
        <taxon>Streptophyta</taxon>
        <taxon>Embryophyta</taxon>
        <taxon>Tracheophyta</taxon>
        <taxon>Spermatophyta</taxon>
        <taxon>Magnoliopsida</taxon>
        <taxon>Liliopsida</taxon>
        <taxon>Poales</taxon>
        <taxon>Poaceae</taxon>
        <taxon>BOP clade</taxon>
        <taxon>Pooideae</taxon>
        <taxon>Triticodae</taxon>
        <taxon>Triticeae</taxon>
        <taxon>Hordeinae</taxon>
        <taxon>Hordeum</taxon>
    </lineage>
</organism>
<name>F2DW67_HORVV</name>
<accession>F2DW67</accession>
<reference evidence="1" key="1">
    <citation type="journal article" date="2011" name="Plant Physiol.">
        <title>Comprehensive sequence analysis of 24,783 barley full-length cDNAs derived from 12 clone libraries.</title>
        <authorList>
            <person name="Matsumoto T."/>
            <person name="Tanaka T."/>
            <person name="Sakai H."/>
            <person name="Amano N."/>
            <person name="Kanamori H."/>
            <person name="Kurita K."/>
            <person name="Kikuta A."/>
            <person name="Kamiya K."/>
            <person name="Yamamoto M."/>
            <person name="Ikawa H."/>
            <person name="Fujii N."/>
            <person name="Hori K."/>
            <person name="Itoh T."/>
            <person name="Sato K."/>
        </authorList>
    </citation>
    <scope>NUCLEOTIDE SEQUENCE</scope>
</reference>
<evidence type="ECO:0000313" key="1">
    <source>
        <dbReference type="EMBL" id="BAJ99338.1"/>
    </source>
</evidence>
<proteinExistence type="evidence at transcript level"/>